<name>A0A0M0K2A7_9EUKA</name>
<evidence type="ECO:0000313" key="2">
    <source>
        <dbReference type="EMBL" id="KOO32742.1"/>
    </source>
</evidence>
<gene>
    <name evidence="2" type="ORF">Ctob_008166</name>
</gene>
<organism evidence="2 3">
    <name type="scientific">Chrysochromulina tobinii</name>
    <dbReference type="NCBI Taxonomy" id="1460289"/>
    <lineage>
        <taxon>Eukaryota</taxon>
        <taxon>Haptista</taxon>
        <taxon>Haptophyta</taxon>
        <taxon>Prymnesiophyceae</taxon>
        <taxon>Prymnesiales</taxon>
        <taxon>Chrysochromulinaceae</taxon>
        <taxon>Chrysochromulina</taxon>
    </lineage>
</organism>
<accession>A0A0M0K2A7</accession>
<proteinExistence type="predicted"/>
<dbReference type="EMBL" id="JWZX01001695">
    <property type="protein sequence ID" value="KOO32742.1"/>
    <property type="molecule type" value="Genomic_DNA"/>
</dbReference>
<comment type="caution">
    <text evidence="2">The sequence shown here is derived from an EMBL/GenBank/DDBJ whole genome shotgun (WGS) entry which is preliminary data.</text>
</comment>
<evidence type="ECO:0000313" key="3">
    <source>
        <dbReference type="Proteomes" id="UP000037460"/>
    </source>
</evidence>
<sequence length="522" mass="56123">MAEEEVIATFRTVQLEKERDTTKQAKSLKSRDGRLQTFNKSLKSLYDSQWQHVSSSLEILDSDSKLTSDLASLLKAYFEPLFDTYLHYAKIEDDEQASELYRMTEGTWKQLLKDAQVIGAEQSHATCLTSLKASQIFKQVNQRRDNLDRALGGGRGAPDGERAAITQAVMSTLAPRQSPRVAQSPSNRGPPGTPGTTPGTLSVTQWPPATPGSGAGSSGFASAVVRGHEAGSLFSFTFSEFLEGLVVVALELYPPPPPQPLSSAHVLEAVQSLLKQRLAHARGCGVLQFRRMVLNSVVLEDAVEALSKRLDALYNKYSKEAKVMRGAAGGAARLDTGGASMMTIKRFLEMCEEAELLGPSLSRHQAKLVFVHSLEIAPDGGALRKPLLARGPEFHEAILRLTHKYQLTKEDAQLGADGRTSLRKSCKLQTSADKFSNAGMAARAQADVHAAVAGNVVTNDASEEEAAILEKLPLVCGKLLALTAWNMSESPRVAPTPSSRGVPPTPSSRGAVTPAVPFGPLG</sequence>
<keyword evidence="3" id="KW-1185">Reference proteome</keyword>
<evidence type="ECO:0000256" key="1">
    <source>
        <dbReference type="SAM" id="MobiDB-lite"/>
    </source>
</evidence>
<feature type="region of interest" description="Disordered" evidence="1">
    <location>
        <begin position="490"/>
        <end position="522"/>
    </location>
</feature>
<dbReference type="AlphaFoldDB" id="A0A0M0K2A7"/>
<dbReference type="Proteomes" id="UP000037460">
    <property type="component" value="Unassembled WGS sequence"/>
</dbReference>
<feature type="region of interest" description="Disordered" evidence="1">
    <location>
        <begin position="173"/>
        <end position="219"/>
    </location>
</feature>
<reference evidence="3" key="1">
    <citation type="journal article" date="2015" name="PLoS Genet.">
        <title>Genome Sequence and Transcriptome Analyses of Chrysochromulina tobin: Metabolic Tools for Enhanced Algal Fitness in the Prominent Order Prymnesiales (Haptophyceae).</title>
        <authorList>
            <person name="Hovde B.T."/>
            <person name="Deodato C.R."/>
            <person name="Hunsperger H.M."/>
            <person name="Ryken S.A."/>
            <person name="Yost W."/>
            <person name="Jha R.K."/>
            <person name="Patterson J."/>
            <person name="Monnat R.J. Jr."/>
            <person name="Barlow S.B."/>
            <person name="Starkenburg S.R."/>
            <person name="Cattolico R.A."/>
        </authorList>
    </citation>
    <scope>NUCLEOTIDE SEQUENCE</scope>
    <source>
        <strain evidence="3">CCMP291</strain>
    </source>
</reference>
<protein>
    <submittedName>
        <fullName evidence="2">Uncharacterized protein</fullName>
    </submittedName>
</protein>